<dbReference type="GO" id="GO:0009231">
    <property type="term" value="P:riboflavin biosynthetic process"/>
    <property type="evidence" value="ECO:0007669"/>
    <property type="project" value="UniProtKB-UniRule"/>
</dbReference>
<dbReference type="Pfam" id="PF00926">
    <property type="entry name" value="DHBP_synthase"/>
    <property type="match status" value="1"/>
</dbReference>
<evidence type="ECO:0000256" key="13">
    <source>
        <dbReference type="ARBA" id="ARBA00023239"/>
    </source>
</evidence>
<dbReference type="PIRSF" id="PIRSF001259">
    <property type="entry name" value="RibA"/>
    <property type="match status" value="1"/>
</dbReference>
<reference evidence="16 17" key="1">
    <citation type="submission" date="2020-03" db="EMBL/GenBank/DDBJ databases">
        <title>Genomic Encyclopedia of Type Strains, Phase IV (KMG-IV): sequencing the most valuable type-strain genomes for metagenomic binning, comparative biology and taxonomic classification.</title>
        <authorList>
            <person name="Goeker M."/>
        </authorList>
    </citation>
    <scope>NUCLEOTIDE SEQUENCE [LARGE SCALE GENOMIC DNA]</scope>
    <source>
        <strain evidence="16 17">DSM 29762</strain>
    </source>
</reference>
<keyword evidence="17" id="KW-1185">Reference proteome</keyword>
<dbReference type="SUPFAM" id="SSF55821">
    <property type="entry name" value="YrdC/RibB"/>
    <property type="match status" value="1"/>
</dbReference>
<comment type="function">
    <text evidence="3 14">Catalyzes the conversion of D-ribulose 5-phosphate to formate and 3,4-dihydroxy-2-butanone 4-phosphate.</text>
</comment>
<feature type="binding site" evidence="14">
    <location>
        <begin position="35"/>
        <end position="36"/>
    </location>
    <ligand>
        <name>D-ribulose 5-phosphate</name>
        <dbReference type="ChEBI" id="CHEBI:58121"/>
    </ligand>
</feature>
<evidence type="ECO:0000256" key="5">
    <source>
        <dbReference type="ARBA" id="ARBA00005520"/>
    </source>
</evidence>
<dbReference type="GO" id="GO:0000287">
    <property type="term" value="F:magnesium ion binding"/>
    <property type="evidence" value="ECO:0007669"/>
    <property type="project" value="UniProtKB-UniRule"/>
</dbReference>
<evidence type="ECO:0000259" key="15">
    <source>
        <dbReference type="Pfam" id="PF00925"/>
    </source>
</evidence>
<feature type="site" description="Essential for catalytic activity" evidence="14">
    <location>
        <position position="173"/>
    </location>
</feature>
<feature type="binding site" evidence="14">
    <location>
        <position position="40"/>
    </location>
    <ligand>
        <name>D-ribulose 5-phosphate</name>
        <dbReference type="ChEBI" id="CHEBI:58121"/>
    </ligand>
</feature>
<evidence type="ECO:0000256" key="9">
    <source>
        <dbReference type="ARBA" id="ARBA00022619"/>
    </source>
</evidence>
<comment type="pathway">
    <text evidence="4 14">Cofactor biosynthesis; riboflavin biosynthesis; 2-hydroxy-3-oxobutyl phosphate from D-ribulose 5-phosphate: step 1/1.</text>
</comment>
<comment type="cofactor">
    <cofactor evidence="14">
        <name>Mg(2+)</name>
        <dbReference type="ChEBI" id="CHEBI:18420"/>
    </cofactor>
    <cofactor evidence="14">
        <name>Mn(2+)</name>
        <dbReference type="ChEBI" id="CHEBI:29035"/>
    </cofactor>
    <text evidence="14">Binds 2 divalent metal cations per subunit. Magnesium or manganese.</text>
</comment>
<comment type="subunit">
    <text evidence="14">Homodimer.</text>
</comment>
<evidence type="ECO:0000256" key="10">
    <source>
        <dbReference type="ARBA" id="ARBA00022723"/>
    </source>
</evidence>
<dbReference type="InterPro" id="IPR036144">
    <property type="entry name" value="RibA-like_sf"/>
</dbReference>
<evidence type="ECO:0000256" key="12">
    <source>
        <dbReference type="ARBA" id="ARBA00023211"/>
    </source>
</evidence>
<evidence type="ECO:0000256" key="1">
    <source>
        <dbReference type="ARBA" id="ARBA00000141"/>
    </source>
</evidence>
<dbReference type="UniPathway" id="UPA00275">
    <property type="reaction ID" value="UER00399"/>
</dbReference>
<comment type="cofactor">
    <cofactor evidence="2">
        <name>Mn(2+)</name>
        <dbReference type="ChEBI" id="CHEBI:29035"/>
    </cofactor>
</comment>
<dbReference type="GO" id="GO:0008686">
    <property type="term" value="F:3,4-dihydroxy-2-butanone-4-phosphate synthase activity"/>
    <property type="evidence" value="ECO:0007669"/>
    <property type="project" value="UniProtKB-UniRule"/>
</dbReference>
<evidence type="ECO:0000256" key="6">
    <source>
        <dbReference type="ARBA" id="ARBA00008976"/>
    </source>
</evidence>
<dbReference type="RefSeq" id="WP_245201380.1">
    <property type="nucleotide sequence ID" value="NZ_JAATJJ010000001.1"/>
</dbReference>
<dbReference type="NCBIfam" id="TIGR00506">
    <property type="entry name" value="ribB"/>
    <property type="match status" value="1"/>
</dbReference>
<dbReference type="InterPro" id="IPR032677">
    <property type="entry name" value="GTP_cyclohydro_II"/>
</dbReference>
<comment type="similarity">
    <text evidence="6">In the C-terminal section; belongs to the GTP cyclohydrolase II family.</text>
</comment>
<dbReference type="PANTHER" id="PTHR21327">
    <property type="entry name" value="GTP CYCLOHYDROLASE II-RELATED"/>
    <property type="match status" value="1"/>
</dbReference>
<evidence type="ECO:0000256" key="4">
    <source>
        <dbReference type="ARBA" id="ARBA00004904"/>
    </source>
</evidence>
<evidence type="ECO:0000313" key="17">
    <source>
        <dbReference type="Proteomes" id="UP000590442"/>
    </source>
</evidence>
<keyword evidence="11 14" id="KW-0460">Magnesium</keyword>
<comment type="similarity">
    <text evidence="5">In the N-terminal section; belongs to the DHBP synthase family.</text>
</comment>
<feature type="binding site" evidence="14">
    <location>
        <position position="36"/>
    </location>
    <ligand>
        <name>Mg(2+)</name>
        <dbReference type="ChEBI" id="CHEBI:18420"/>
        <label>2</label>
    </ligand>
</feature>
<dbReference type="EMBL" id="JAATJJ010000001">
    <property type="protein sequence ID" value="NJB70112.1"/>
    <property type="molecule type" value="Genomic_DNA"/>
</dbReference>
<gene>
    <name evidence="14" type="primary">ribB</name>
    <name evidence="16" type="ORF">GGR42_000574</name>
</gene>
<dbReference type="EC" id="4.1.99.12" evidence="7 14"/>
<dbReference type="Gene3D" id="3.90.870.10">
    <property type="entry name" value="DHBP synthase"/>
    <property type="match status" value="1"/>
</dbReference>
<evidence type="ECO:0000256" key="14">
    <source>
        <dbReference type="HAMAP-Rule" id="MF_00180"/>
    </source>
</evidence>
<dbReference type="Proteomes" id="UP000590442">
    <property type="component" value="Unassembled WGS sequence"/>
</dbReference>
<feature type="domain" description="GTP cyclohydrolase II" evidence="15">
    <location>
        <begin position="220"/>
        <end position="379"/>
    </location>
</feature>
<dbReference type="HAMAP" id="MF_00180">
    <property type="entry name" value="RibB"/>
    <property type="match status" value="1"/>
</dbReference>
<name>A0A846QUA2_9FLAO</name>
<dbReference type="AlphaFoldDB" id="A0A846QUA2"/>
<keyword evidence="10 14" id="KW-0479">Metal-binding</keyword>
<dbReference type="FunFam" id="3.90.870.10:FF:000001">
    <property type="entry name" value="Riboflavin biosynthesis protein RibBA"/>
    <property type="match status" value="1"/>
</dbReference>
<evidence type="ECO:0000256" key="7">
    <source>
        <dbReference type="ARBA" id="ARBA00012153"/>
    </source>
</evidence>
<evidence type="ECO:0000313" key="16">
    <source>
        <dbReference type="EMBL" id="NJB70112.1"/>
    </source>
</evidence>
<dbReference type="Gene3D" id="3.40.50.10990">
    <property type="entry name" value="GTP cyclohydrolase II"/>
    <property type="match status" value="1"/>
</dbReference>
<dbReference type="Pfam" id="PF00925">
    <property type="entry name" value="GTP_cyclohydro2"/>
    <property type="match status" value="1"/>
</dbReference>
<organism evidence="16 17">
    <name type="scientific">Saonia flava</name>
    <dbReference type="NCBI Taxonomy" id="523696"/>
    <lineage>
        <taxon>Bacteria</taxon>
        <taxon>Pseudomonadati</taxon>
        <taxon>Bacteroidota</taxon>
        <taxon>Flavobacteriia</taxon>
        <taxon>Flavobacteriales</taxon>
        <taxon>Flavobacteriaceae</taxon>
        <taxon>Saonia</taxon>
    </lineage>
</organism>
<dbReference type="GO" id="GO:0003935">
    <property type="term" value="F:GTP cyclohydrolase II activity"/>
    <property type="evidence" value="ECO:0007669"/>
    <property type="project" value="TreeGrafter"/>
</dbReference>
<keyword evidence="13 14" id="KW-0456">Lyase</keyword>
<feature type="binding site" evidence="14">
    <location>
        <begin position="149"/>
        <end position="153"/>
    </location>
    <ligand>
        <name>D-ribulose 5-phosphate</name>
        <dbReference type="ChEBI" id="CHEBI:58121"/>
    </ligand>
</feature>
<evidence type="ECO:0000256" key="11">
    <source>
        <dbReference type="ARBA" id="ARBA00022842"/>
    </source>
</evidence>
<dbReference type="GO" id="GO:0030145">
    <property type="term" value="F:manganese ion binding"/>
    <property type="evidence" value="ECO:0007669"/>
    <property type="project" value="UniProtKB-UniRule"/>
</dbReference>
<evidence type="ECO:0000256" key="2">
    <source>
        <dbReference type="ARBA" id="ARBA00001936"/>
    </source>
</evidence>
<proteinExistence type="inferred from homology"/>
<evidence type="ECO:0000256" key="3">
    <source>
        <dbReference type="ARBA" id="ARBA00002284"/>
    </source>
</evidence>
<sequence length="380" mass="42035">MSVTMEKNIQLNTIEEAISDIRNGKVIIVVDDENRENEGDFVAAAELATPEMVNFMASHGKGLICAPLTESRCTSLGLHMMVSHNTDALETAFTVSVDLRGNGVTTGISASDRAKTIVALTDSKTKSHDLARPGHIFPLVAKEGGVLRRTGHTEAAIDFARLAGLKPAGVIVEIMNEDGSMARLPQLVEVAKKFDLKIVSIESLVAYRMEHDSLIEKANDFNIKTRFGEFRLRAYKQTTNNHVHIALTKGNWGKDEKVLTRINSTLINNDILGTLTNNPDQKLEDMFNAINKEEKGAFVFINQDSQSLDLLNRLSQLKELQSNNELKAPKIEMDTKDFGIGAQILHDLNINKMRLLTNSAQTKRVGMVGYGLEIVEYVPY</sequence>
<accession>A0A846QUA2</accession>
<dbReference type="PANTHER" id="PTHR21327:SF18">
    <property type="entry name" value="3,4-DIHYDROXY-2-BUTANONE 4-PHOSPHATE SYNTHASE"/>
    <property type="match status" value="1"/>
</dbReference>
<dbReference type="InterPro" id="IPR000422">
    <property type="entry name" value="DHBP_synthase_RibB"/>
</dbReference>
<dbReference type="GO" id="GO:0005829">
    <property type="term" value="C:cytosol"/>
    <property type="evidence" value="ECO:0007669"/>
    <property type="project" value="TreeGrafter"/>
</dbReference>
<keyword evidence="9 14" id="KW-0686">Riboflavin biosynthesis</keyword>
<comment type="catalytic activity">
    <reaction evidence="1 14">
        <text>D-ribulose 5-phosphate = (2S)-2-hydroxy-3-oxobutyl phosphate + formate + H(+)</text>
        <dbReference type="Rhea" id="RHEA:18457"/>
        <dbReference type="ChEBI" id="CHEBI:15378"/>
        <dbReference type="ChEBI" id="CHEBI:15740"/>
        <dbReference type="ChEBI" id="CHEBI:58121"/>
        <dbReference type="ChEBI" id="CHEBI:58830"/>
        <dbReference type="EC" id="4.1.99.12"/>
    </reaction>
</comment>
<evidence type="ECO:0000256" key="8">
    <source>
        <dbReference type="ARBA" id="ARBA00018836"/>
    </source>
</evidence>
<feature type="binding site" evidence="14">
    <location>
        <position position="152"/>
    </location>
    <ligand>
        <name>Mg(2+)</name>
        <dbReference type="ChEBI" id="CHEBI:18420"/>
        <label>2</label>
    </ligand>
</feature>
<feature type="site" description="Essential for catalytic activity" evidence="14">
    <location>
        <position position="135"/>
    </location>
</feature>
<feature type="binding site" evidence="14">
    <location>
        <position position="36"/>
    </location>
    <ligand>
        <name>Mg(2+)</name>
        <dbReference type="ChEBI" id="CHEBI:18420"/>
        <label>1</label>
    </ligand>
</feature>
<dbReference type="SUPFAM" id="SSF142695">
    <property type="entry name" value="RibA-like"/>
    <property type="match status" value="1"/>
</dbReference>
<dbReference type="InterPro" id="IPR017945">
    <property type="entry name" value="DHBP_synth_RibB-like_a/b_dom"/>
</dbReference>
<comment type="similarity">
    <text evidence="14">Belongs to the DHBP synthase family.</text>
</comment>
<comment type="caution">
    <text evidence="16">The sequence shown here is derived from an EMBL/GenBank/DDBJ whole genome shotgun (WGS) entry which is preliminary data.</text>
</comment>
<protein>
    <recommendedName>
        <fullName evidence="8 14">3,4-dihydroxy-2-butanone 4-phosphate synthase</fullName>
        <shortName evidence="14">DHBP synthase</shortName>
        <ecNumber evidence="7 14">4.1.99.12</ecNumber>
    </recommendedName>
</protein>
<keyword evidence="12 14" id="KW-0464">Manganese</keyword>
<keyword evidence="16" id="KW-0378">Hydrolase</keyword>